<proteinExistence type="predicted"/>
<organism evidence="1 2">
    <name type="scientific">candidate division MSBL1 archaeon SCGC-AAA261F17</name>
    <dbReference type="NCBI Taxonomy" id="1698274"/>
    <lineage>
        <taxon>Archaea</taxon>
        <taxon>Methanobacteriati</taxon>
        <taxon>Methanobacteriota</taxon>
        <taxon>candidate division MSBL1</taxon>
    </lineage>
</organism>
<sequence>MTLEHSDFQDLFEKLMRIIERYQDDPAALEAISTELENLYKKIPIYPGIIAMSLNDIVKPAKMDELEEGSRITVLLKDGKLVSGEVIGFDSGKLKLKNCRQFKKPEELDEATISEEDVREVRRLVRDTLAKSWPSLDFEVED</sequence>
<gene>
    <name evidence="1" type="ORF">AKJ44_01745</name>
</gene>
<keyword evidence="2" id="KW-1185">Reference proteome</keyword>
<dbReference type="Proteomes" id="UP000070035">
    <property type="component" value="Unassembled WGS sequence"/>
</dbReference>
<dbReference type="AlphaFoldDB" id="A0A133V679"/>
<evidence type="ECO:0000313" key="2">
    <source>
        <dbReference type="Proteomes" id="UP000070035"/>
    </source>
</evidence>
<reference evidence="1 2" key="1">
    <citation type="journal article" date="2016" name="Sci. Rep.">
        <title>Metabolic traits of an uncultured archaeal lineage -MSBL1- from brine pools of the Red Sea.</title>
        <authorList>
            <person name="Mwirichia R."/>
            <person name="Alam I."/>
            <person name="Rashid M."/>
            <person name="Vinu M."/>
            <person name="Ba-Alawi W."/>
            <person name="Anthony Kamau A."/>
            <person name="Kamanda Ngugi D."/>
            <person name="Goker M."/>
            <person name="Klenk H.P."/>
            <person name="Bajic V."/>
            <person name="Stingl U."/>
        </authorList>
    </citation>
    <scope>NUCLEOTIDE SEQUENCE [LARGE SCALE GENOMIC DNA]</scope>
    <source>
        <strain evidence="1">SCGC-AAA261F17</strain>
    </source>
</reference>
<comment type="caution">
    <text evidence="1">The sequence shown here is derived from an EMBL/GenBank/DDBJ whole genome shotgun (WGS) entry which is preliminary data.</text>
</comment>
<accession>A0A133V679</accession>
<evidence type="ECO:0000313" key="1">
    <source>
        <dbReference type="EMBL" id="KXB01954.1"/>
    </source>
</evidence>
<dbReference type="CDD" id="cd00600">
    <property type="entry name" value="Sm_like"/>
    <property type="match status" value="1"/>
</dbReference>
<dbReference type="EMBL" id="LHXY01000019">
    <property type="protein sequence ID" value="KXB01954.1"/>
    <property type="molecule type" value="Genomic_DNA"/>
</dbReference>
<name>A0A133V679_9EURY</name>
<protein>
    <submittedName>
        <fullName evidence="1">Uncharacterized protein</fullName>
    </submittedName>
</protein>